<organism evidence="1 2">
    <name type="scientific">Choristoneura fumiferana</name>
    <name type="common">Spruce budworm moth</name>
    <name type="synonym">Archips fumiferana</name>
    <dbReference type="NCBI Taxonomy" id="7141"/>
    <lineage>
        <taxon>Eukaryota</taxon>
        <taxon>Metazoa</taxon>
        <taxon>Ecdysozoa</taxon>
        <taxon>Arthropoda</taxon>
        <taxon>Hexapoda</taxon>
        <taxon>Insecta</taxon>
        <taxon>Pterygota</taxon>
        <taxon>Neoptera</taxon>
        <taxon>Endopterygota</taxon>
        <taxon>Lepidoptera</taxon>
        <taxon>Glossata</taxon>
        <taxon>Ditrysia</taxon>
        <taxon>Tortricoidea</taxon>
        <taxon>Tortricidae</taxon>
        <taxon>Tortricinae</taxon>
        <taxon>Choristoneura</taxon>
    </lineage>
</organism>
<comment type="caution">
    <text evidence="1">The sequence shown here is derived from an EMBL/GenBank/DDBJ whole genome shotgun (WGS) entry which is preliminary data.</text>
</comment>
<sequence>MRVLLLLVSDGFTRLKYPRPEIAVFIACPLHLGGLAQYRWTGMLGRTSNATCSGKPEAPLCKVFLTPANLSPKSIKDFQVDHGCLAPAGNDSQDSQNHQAGHGVVLHRESLVRDWGIRDRGGGTKNFAGSSGGLVAACDYTEGAEDPVPVSAFLYCTQPLCESLEGQFPPAGRAGLAEWGRRYQLGVSRAVPDWTRIFPSRETQRQTSSSESVQECKLTATQGTLEYKGSDYTLALAVGKPDFSDKSAVFVGHYLQSVTKRLSLGAELVYQVAARMAGGEIAIASAAGRYTMDDSEVSATLGAAGFHLCYFKQASEQLQVVAEMDTSFRGMESVGTIGYQVTIPKAELVFRGMVDSNWNIGAVLEKKLQPSPSHLPSPAWPTRLSSSSSLAADSSLARP</sequence>
<proteinExistence type="predicted"/>
<gene>
    <name evidence="1" type="ORF">MSG28_011599</name>
</gene>
<keyword evidence="2" id="KW-1185">Reference proteome</keyword>
<protein>
    <submittedName>
        <fullName evidence="1">Uncharacterized protein</fullName>
    </submittedName>
</protein>
<dbReference type="Proteomes" id="UP001064048">
    <property type="component" value="Chromosome 19"/>
</dbReference>
<accession>A0ACC0JP52</accession>
<evidence type="ECO:0000313" key="1">
    <source>
        <dbReference type="EMBL" id="KAI8425834.1"/>
    </source>
</evidence>
<evidence type="ECO:0000313" key="2">
    <source>
        <dbReference type="Proteomes" id="UP001064048"/>
    </source>
</evidence>
<reference evidence="1 2" key="1">
    <citation type="journal article" date="2022" name="Genome Biol. Evol.">
        <title>The Spruce Budworm Genome: Reconstructing the Evolutionary History of Antifreeze Proteins.</title>
        <authorList>
            <person name="Beliveau C."/>
            <person name="Gagne P."/>
            <person name="Picq S."/>
            <person name="Vernygora O."/>
            <person name="Keeling C.I."/>
            <person name="Pinkney K."/>
            <person name="Doucet D."/>
            <person name="Wen F."/>
            <person name="Johnston J.S."/>
            <person name="Maaroufi H."/>
            <person name="Boyle B."/>
            <person name="Laroche J."/>
            <person name="Dewar K."/>
            <person name="Juretic N."/>
            <person name="Blackburn G."/>
            <person name="Nisole A."/>
            <person name="Brunet B."/>
            <person name="Brandao M."/>
            <person name="Lumley L."/>
            <person name="Duan J."/>
            <person name="Quan G."/>
            <person name="Lucarotti C.J."/>
            <person name="Roe A.D."/>
            <person name="Sperling F.A.H."/>
            <person name="Levesque R.C."/>
            <person name="Cusson M."/>
        </authorList>
    </citation>
    <scope>NUCLEOTIDE SEQUENCE [LARGE SCALE GENOMIC DNA]</scope>
    <source>
        <strain evidence="1">Glfc:IPQL:Cfum</strain>
    </source>
</reference>
<name>A0ACC0JP52_CHOFU</name>
<dbReference type="EMBL" id="CM046119">
    <property type="protein sequence ID" value="KAI8425834.1"/>
    <property type="molecule type" value="Genomic_DNA"/>
</dbReference>